<reference evidence="3" key="2">
    <citation type="submission" date="2022-04" db="UniProtKB">
        <authorList>
            <consortium name="RefSeq"/>
        </authorList>
    </citation>
    <scope>IDENTIFICATION</scope>
    <source>
        <strain evidence="3">Punador</strain>
        <tissue evidence="4">Adult</tissue>
    </source>
</reference>
<organism evidence="1">
    <name type="scientific">Bactrocera dorsalis</name>
    <name type="common">Oriental fruit fly</name>
    <name type="synonym">Dacus dorsalis</name>
    <dbReference type="NCBI Taxonomy" id="27457"/>
    <lineage>
        <taxon>Eukaryota</taxon>
        <taxon>Metazoa</taxon>
        <taxon>Ecdysozoa</taxon>
        <taxon>Arthropoda</taxon>
        <taxon>Hexapoda</taxon>
        <taxon>Insecta</taxon>
        <taxon>Pterygota</taxon>
        <taxon>Neoptera</taxon>
        <taxon>Endopterygota</taxon>
        <taxon>Diptera</taxon>
        <taxon>Brachycera</taxon>
        <taxon>Muscomorpha</taxon>
        <taxon>Tephritoidea</taxon>
        <taxon>Tephritidae</taxon>
        <taxon>Bactrocera</taxon>
        <taxon>Bactrocera</taxon>
    </lineage>
</organism>
<dbReference type="RefSeq" id="XP_011209268.1">
    <property type="nucleotide sequence ID" value="XM_011210966.3"/>
</dbReference>
<dbReference type="OMA" id="CQVRCVQ"/>
<accession>A0A034VBY0</accession>
<reference evidence="1" key="1">
    <citation type="journal article" date="2014" name="BMC Genomics">
        <title>Characterizing the developmental transcriptome of the oriental fruit fly, Bactrocera dorsalis (Diptera: Tephritidae) through comparative genomic analysis with Drosophila melanogaster utilizing modENCODE datasets.</title>
        <authorList>
            <person name="Geib S.M."/>
            <person name="Calla B."/>
            <person name="Hall B."/>
            <person name="Hou S."/>
            <person name="Manoukis N.C."/>
        </authorList>
    </citation>
    <scope>NUCLEOTIDE SEQUENCE</scope>
    <source>
        <strain evidence="1">Punador</strain>
    </source>
</reference>
<dbReference type="RefSeq" id="XP_049305181.1">
    <property type="nucleotide sequence ID" value="XM_049449224.1"/>
</dbReference>
<dbReference type="Proteomes" id="UP001652620">
    <property type="component" value="Chromosome 2"/>
</dbReference>
<sequence>MIEIKAKFVRADSAIYASGERVECLIEFGHRGNDREENLAWASAQLHCYRKTNYNITSGDKINELAELVGKTALDAGAQANGDILIATKPKILFCDLKLLPSETKIYFFNEILPRNGPPTYRGHDIKYFYRITIATQRVKSKVQMLSVPIRVLPIPIIARPDEMHCTEETNDELAPTNPFLEKREISELEISWHHLKNVTARRAPKYYRISNKRGFVGRFCLFKPSYKIGEDIVGSLDFSNCKVRCVQFSVKLQAQEISLQSNADQANEFNDASSVNSLDLASIASGTAIDNLHKSKTSGSARDIADEEPIGKISTLATIHQMCYAMLKTSVIIPIPLHVTPSFRTDLVELRWRLHFEFVTSTMMDFGKPNPIEGELKAPAEIPVETMVWNLPIAAIYAANPLQIYSPSQTHSLLIK</sequence>
<name>A0A034VBY0_BACDO</name>
<dbReference type="OrthoDB" id="1918at2759"/>
<dbReference type="AlphaFoldDB" id="A0A034VBY0"/>
<gene>
    <name evidence="1" type="primary">RGP1</name>
    <name evidence="3 4" type="synonym">LOC105230279</name>
</gene>
<dbReference type="InterPro" id="IPR014848">
    <property type="entry name" value="Rgp1"/>
</dbReference>
<evidence type="ECO:0000313" key="1">
    <source>
        <dbReference type="EMBL" id="JAC40024.1"/>
    </source>
</evidence>
<evidence type="ECO:0000313" key="2">
    <source>
        <dbReference type="Proteomes" id="UP001652620"/>
    </source>
</evidence>
<evidence type="ECO:0000313" key="3">
    <source>
        <dbReference type="RefSeq" id="XP_011209268.1"/>
    </source>
</evidence>
<dbReference type="Pfam" id="PF08737">
    <property type="entry name" value="Rgp1"/>
    <property type="match status" value="2"/>
</dbReference>
<dbReference type="PANTHER" id="PTHR12507">
    <property type="entry name" value="REDUCED GROWTH PHENOTYPE 1 RGP1, YEAST -RELATED"/>
    <property type="match status" value="1"/>
</dbReference>
<proteinExistence type="predicted"/>
<protein>
    <submittedName>
        <fullName evidence="3 4">RAB6A-GEF complex partner protein 2</fullName>
    </submittedName>
    <submittedName>
        <fullName evidence="1">Retrograde Golgi transport protein RGP1-like protein</fullName>
    </submittedName>
</protein>
<dbReference type="EMBL" id="GAKP01018928">
    <property type="protein sequence ID" value="JAC40024.1"/>
    <property type="molecule type" value="Transcribed_RNA"/>
</dbReference>
<evidence type="ECO:0000313" key="4">
    <source>
        <dbReference type="RefSeq" id="XP_049305181.1"/>
    </source>
</evidence>
<keyword evidence="2" id="KW-1185">Reference proteome</keyword>